<accession>A0A151IUA9</accession>
<name>A0A151IUA9_9HYME</name>
<gene>
    <name evidence="1" type="ORF">ALC57_16852</name>
</gene>
<evidence type="ECO:0000313" key="1">
    <source>
        <dbReference type="EMBL" id="KYN11000.1"/>
    </source>
</evidence>
<proteinExistence type="predicted"/>
<dbReference type="AlphaFoldDB" id="A0A151IUA9"/>
<dbReference type="Proteomes" id="UP000078492">
    <property type="component" value="Unassembled WGS sequence"/>
</dbReference>
<reference evidence="1 2" key="1">
    <citation type="submission" date="2015-09" db="EMBL/GenBank/DDBJ databases">
        <title>Trachymyrmex cornetzi WGS genome.</title>
        <authorList>
            <person name="Nygaard S."/>
            <person name="Hu H."/>
            <person name="Boomsma J."/>
            <person name="Zhang G."/>
        </authorList>
    </citation>
    <scope>NUCLEOTIDE SEQUENCE [LARGE SCALE GENOMIC DNA]</scope>
    <source>
        <strain evidence="1">Tcor2-1</strain>
        <tissue evidence="1">Whole body</tissue>
    </source>
</reference>
<protein>
    <submittedName>
        <fullName evidence="1">Uncharacterized protein</fullName>
    </submittedName>
</protein>
<evidence type="ECO:0000313" key="2">
    <source>
        <dbReference type="Proteomes" id="UP000078492"/>
    </source>
</evidence>
<dbReference type="EMBL" id="KQ980965">
    <property type="protein sequence ID" value="KYN11000.1"/>
    <property type="molecule type" value="Genomic_DNA"/>
</dbReference>
<keyword evidence="2" id="KW-1185">Reference proteome</keyword>
<sequence length="140" mass="16020">MAERIKLLIQKRTSLKSQITSLTNILEKDRQGRHDKIALKLRMARVTYLYHAYEEYNDELLTLDSNESHKDEFANVQERFYSLASRFETLTGSTEFPANAGTSSGVPSPVNTNPMHVVKRKIKLPEAYCITLMTLCIILV</sequence>
<organism evidence="1 2">
    <name type="scientific">Trachymyrmex cornetzi</name>
    <dbReference type="NCBI Taxonomy" id="471704"/>
    <lineage>
        <taxon>Eukaryota</taxon>
        <taxon>Metazoa</taxon>
        <taxon>Ecdysozoa</taxon>
        <taxon>Arthropoda</taxon>
        <taxon>Hexapoda</taxon>
        <taxon>Insecta</taxon>
        <taxon>Pterygota</taxon>
        <taxon>Neoptera</taxon>
        <taxon>Endopterygota</taxon>
        <taxon>Hymenoptera</taxon>
        <taxon>Apocrita</taxon>
        <taxon>Aculeata</taxon>
        <taxon>Formicoidea</taxon>
        <taxon>Formicidae</taxon>
        <taxon>Myrmicinae</taxon>
        <taxon>Trachymyrmex</taxon>
    </lineage>
</organism>